<accession>A0ABN2Z2B8</accession>
<comment type="caution">
    <text evidence="1">The sequence shown here is derived from an EMBL/GenBank/DDBJ whole genome shotgun (WGS) entry which is preliminary data.</text>
</comment>
<dbReference type="EMBL" id="BAAANT010000005">
    <property type="protein sequence ID" value="GAA2135721.1"/>
    <property type="molecule type" value="Genomic_DNA"/>
</dbReference>
<keyword evidence="2" id="KW-1185">Reference proteome</keyword>
<evidence type="ECO:0000313" key="2">
    <source>
        <dbReference type="Proteomes" id="UP001422759"/>
    </source>
</evidence>
<evidence type="ECO:0000313" key="1">
    <source>
        <dbReference type="EMBL" id="GAA2135721.1"/>
    </source>
</evidence>
<gene>
    <name evidence="1" type="ORF">GCM10009760_14620</name>
</gene>
<proteinExistence type="predicted"/>
<protein>
    <recommendedName>
        <fullName evidence="3">Transcriptional regulator</fullName>
    </recommendedName>
</protein>
<sequence length="70" mass="7650">MLEFALHLTRHTDGFTWISQRPGGGYRLVAPVPADLDAVTHLAVLAALAGADRYGHRYTSTAQSIWAELD</sequence>
<organism evidence="1 2">
    <name type="scientific">Kitasatospora kazusensis</name>
    <dbReference type="NCBI Taxonomy" id="407974"/>
    <lineage>
        <taxon>Bacteria</taxon>
        <taxon>Bacillati</taxon>
        <taxon>Actinomycetota</taxon>
        <taxon>Actinomycetes</taxon>
        <taxon>Kitasatosporales</taxon>
        <taxon>Streptomycetaceae</taxon>
        <taxon>Kitasatospora</taxon>
    </lineage>
</organism>
<evidence type="ECO:0008006" key="3">
    <source>
        <dbReference type="Google" id="ProtNLM"/>
    </source>
</evidence>
<name>A0ABN2Z2B8_9ACTN</name>
<dbReference type="Proteomes" id="UP001422759">
    <property type="component" value="Unassembled WGS sequence"/>
</dbReference>
<reference evidence="1 2" key="1">
    <citation type="journal article" date="2019" name="Int. J. Syst. Evol. Microbiol.">
        <title>The Global Catalogue of Microorganisms (GCM) 10K type strain sequencing project: providing services to taxonomists for standard genome sequencing and annotation.</title>
        <authorList>
            <consortium name="The Broad Institute Genomics Platform"/>
            <consortium name="The Broad Institute Genome Sequencing Center for Infectious Disease"/>
            <person name="Wu L."/>
            <person name="Ma J."/>
        </authorList>
    </citation>
    <scope>NUCLEOTIDE SEQUENCE [LARGE SCALE GENOMIC DNA]</scope>
    <source>
        <strain evidence="1 2">JCM 14560</strain>
    </source>
</reference>